<dbReference type="EMBL" id="UINC01001475">
    <property type="protein sequence ID" value="SUZ81622.1"/>
    <property type="molecule type" value="Genomic_DNA"/>
</dbReference>
<evidence type="ECO:0000256" key="4">
    <source>
        <dbReference type="ARBA" id="ARBA00022737"/>
    </source>
</evidence>
<organism evidence="9">
    <name type="scientific">marine metagenome</name>
    <dbReference type="NCBI Taxonomy" id="408172"/>
    <lineage>
        <taxon>unclassified sequences</taxon>
        <taxon>metagenomes</taxon>
        <taxon>ecological metagenomes</taxon>
    </lineage>
</organism>
<dbReference type="AlphaFoldDB" id="A0A381QQI8"/>
<dbReference type="Pfam" id="PF00132">
    <property type="entry name" value="Hexapep"/>
    <property type="match status" value="1"/>
</dbReference>
<dbReference type="SUPFAM" id="SSF51161">
    <property type="entry name" value="Trimeric LpxA-like enzymes"/>
    <property type="match status" value="1"/>
</dbReference>
<name>A0A381QQI8_9ZZZZ</name>
<evidence type="ECO:0000256" key="3">
    <source>
        <dbReference type="ARBA" id="ARBA00022679"/>
    </source>
</evidence>
<keyword evidence="5" id="KW-0443">Lipid metabolism</keyword>
<dbReference type="InterPro" id="IPR007691">
    <property type="entry name" value="LpxD"/>
</dbReference>
<evidence type="ECO:0000256" key="5">
    <source>
        <dbReference type="ARBA" id="ARBA00023098"/>
    </source>
</evidence>
<dbReference type="NCBIfam" id="NF002060">
    <property type="entry name" value="PRK00892.1"/>
    <property type="match status" value="1"/>
</dbReference>
<dbReference type="Gene3D" id="3.40.1390.10">
    <property type="entry name" value="MurE/MurF, N-terminal domain"/>
    <property type="match status" value="1"/>
</dbReference>
<dbReference type="Gene3D" id="2.160.10.10">
    <property type="entry name" value="Hexapeptide repeat proteins"/>
    <property type="match status" value="1"/>
</dbReference>
<keyword evidence="4" id="KW-0677">Repeat</keyword>
<keyword evidence="6" id="KW-0012">Acyltransferase</keyword>
<keyword evidence="1" id="KW-0444">Lipid biosynthesis</keyword>
<feature type="domain" description="UDP-3-O-[3-hydroxymyristoyl] glucosamine N-acyltransferase non-repeat region" evidence="7">
    <location>
        <begin position="21"/>
        <end position="85"/>
    </location>
</feature>
<evidence type="ECO:0000259" key="8">
    <source>
        <dbReference type="Pfam" id="PF25087"/>
    </source>
</evidence>
<dbReference type="PANTHER" id="PTHR43378:SF2">
    <property type="entry name" value="UDP-3-O-ACYLGLUCOSAMINE N-ACYLTRANSFERASE 1, MITOCHONDRIAL-RELATED"/>
    <property type="match status" value="1"/>
</dbReference>
<keyword evidence="2" id="KW-0441">Lipid A biosynthesis</keyword>
<evidence type="ECO:0000256" key="1">
    <source>
        <dbReference type="ARBA" id="ARBA00022516"/>
    </source>
</evidence>
<dbReference type="GO" id="GO:0016410">
    <property type="term" value="F:N-acyltransferase activity"/>
    <property type="evidence" value="ECO:0007669"/>
    <property type="project" value="InterPro"/>
</dbReference>
<dbReference type="HAMAP" id="MF_00523">
    <property type="entry name" value="LpxD"/>
    <property type="match status" value="1"/>
</dbReference>
<dbReference type="InterPro" id="IPR056729">
    <property type="entry name" value="GMPPB_C"/>
</dbReference>
<gene>
    <name evidence="9" type="ORF">METZ01_LOCUS34476</name>
</gene>
<dbReference type="GO" id="GO:0009245">
    <property type="term" value="P:lipid A biosynthetic process"/>
    <property type="evidence" value="ECO:0007669"/>
    <property type="project" value="UniProtKB-KW"/>
</dbReference>
<dbReference type="NCBIfam" id="TIGR01853">
    <property type="entry name" value="lipid_A_lpxD"/>
    <property type="match status" value="1"/>
</dbReference>
<dbReference type="PANTHER" id="PTHR43378">
    <property type="entry name" value="UDP-3-O-ACYLGLUCOSAMINE N-ACYLTRANSFERASE"/>
    <property type="match status" value="1"/>
</dbReference>
<dbReference type="InterPro" id="IPR020573">
    <property type="entry name" value="UDP_GlcNAc_AcTrfase_non-rep"/>
</dbReference>
<sequence length="337" mass="36082">MATLKELADFLQGTVVGNPKLNIQGVSTIKDGKPGTITFIVHQKYFKYVESTQASAVIASDLEILNGLDGIIVDNPQLAMVKILDYFSPQYPLQKGIHKTAIIDPDTVLGKGVSIGPYTIIDRGVIIGDNTVIGANNVIDVDTVIGCDSKIENNIHLHPRTIIGDRCLIHSGAVIGCDGFGFFTENDFNHKISQNGNVTIGNDVELGANCTIDRGTIGETTIGDMCKFDNSVQIAHNVSIGKGCLLTAHVTIAGSTKVGKFCSFGGQAGAIDHISIGDRAILACYTVAMKDLPGGKIYAGAPAREIKDKNRRDAVHIEVKRLKDKMIQLEKSLLVPE</sequence>
<keyword evidence="3" id="KW-0808">Transferase</keyword>
<protein>
    <submittedName>
        <fullName evidence="9">Uncharacterized protein</fullName>
    </submittedName>
</protein>
<dbReference type="Pfam" id="PF25087">
    <property type="entry name" value="GMPPB_C"/>
    <property type="match status" value="1"/>
</dbReference>
<evidence type="ECO:0000313" key="9">
    <source>
        <dbReference type="EMBL" id="SUZ81622.1"/>
    </source>
</evidence>
<evidence type="ECO:0000256" key="2">
    <source>
        <dbReference type="ARBA" id="ARBA00022556"/>
    </source>
</evidence>
<dbReference type="CDD" id="cd03352">
    <property type="entry name" value="LbH_LpxD"/>
    <property type="match status" value="1"/>
</dbReference>
<reference evidence="9" key="1">
    <citation type="submission" date="2018-05" db="EMBL/GenBank/DDBJ databases">
        <authorList>
            <person name="Lanie J.A."/>
            <person name="Ng W.-L."/>
            <person name="Kazmierczak K.M."/>
            <person name="Andrzejewski T.M."/>
            <person name="Davidsen T.M."/>
            <person name="Wayne K.J."/>
            <person name="Tettelin H."/>
            <person name="Glass J.I."/>
            <person name="Rusch D."/>
            <person name="Podicherti R."/>
            <person name="Tsui H.-C.T."/>
            <person name="Winkler M.E."/>
        </authorList>
    </citation>
    <scope>NUCLEOTIDE SEQUENCE</scope>
</reference>
<dbReference type="InterPro" id="IPR001451">
    <property type="entry name" value="Hexapep"/>
</dbReference>
<proteinExistence type="inferred from homology"/>
<accession>A0A381QQI8</accession>
<evidence type="ECO:0000259" key="7">
    <source>
        <dbReference type="Pfam" id="PF04613"/>
    </source>
</evidence>
<dbReference type="InterPro" id="IPR011004">
    <property type="entry name" value="Trimer_LpxA-like_sf"/>
</dbReference>
<dbReference type="GO" id="GO:0016020">
    <property type="term" value="C:membrane"/>
    <property type="evidence" value="ECO:0007669"/>
    <property type="project" value="GOC"/>
</dbReference>
<evidence type="ECO:0000256" key="6">
    <source>
        <dbReference type="ARBA" id="ARBA00023315"/>
    </source>
</evidence>
<feature type="domain" description="Mannose-1-phosphate guanyltransferase C-terminal" evidence="8">
    <location>
        <begin position="97"/>
        <end position="175"/>
    </location>
</feature>
<dbReference type="Pfam" id="PF04613">
    <property type="entry name" value="LpxD"/>
    <property type="match status" value="1"/>
</dbReference>